<dbReference type="Pfam" id="PF00005">
    <property type="entry name" value="ABC_tran"/>
    <property type="match status" value="1"/>
</dbReference>
<dbReference type="SMART" id="SM00382">
    <property type="entry name" value="AAA"/>
    <property type="match status" value="1"/>
</dbReference>
<evidence type="ECO:0000256" key="1">
    <source>
        <dbReference type="ARBA" id="ARBA00005417"/>
    </source>
</evidence>
<evidence type="ECO:0000259" key="4">
    <source>
        <dbReference type="PROSITE" id="PS50893"/>
    </source>
</evidence>
<protein>
    <submittedName>
        <fullName evidence="5">ATP-binding cassette domain-containing protein</fullName>
    </submittedName>
</protein>
<name>A0A9X1FWY6_9RHOB</name>
<sequence length="220" mass="23329">MSLALEVTDLSVRTARHKALLEVGNLKIDAGAAVGIRGPSGAGKSTLLSALAGLTDRTSGTIRWGDTDILSLSRAGRSDFRASTIGFVFQDHRLFEELSPLQNASLSLMYAPKSERRPVLARAGALLSTFGVPSDHATVAPMSGGERQRIAVARALTQDPQIILADEPTANLDRVTAQTLGNDLLGSVRNAGKTLVLVSHDDALLARMDTILTLEHGRLL</sequence>
<dbReference type="PANTHER" id="PTHR24220">
    <property type="entry name" value="IMPORT ATP-BINDING PROTEIN"/>
    <property type="match status" value="1"/>
</dbReference>
<evidence type="ECO:0000313" key="5">
    <source>
        <dbReference type="EMBL" id="MBW4709236.1"/>
    </source>
</evidence>
<dbReference type="InterPro" id="IPR017871">
    <property type="entry name" value="ABC_transporter-like_CS"/>
</dbReference>
<keyword evidence="6" id="KW-1185">Reference proteome</keyword>
<comment type="caution">
    <text evidence="5">The sequence shown here is derived from an EMBL/GenBank/DDBJ whole genome shotgun (WGS) entry which is preliminary data.</text>
</comment>
<dbReference type="AlphaFoldDB" id="A0A9X1FWY6"/>
<keyword evidence="3 5" id="KW-0067">ATP-binding</keyword>
<comment type="similarity">
    <text evidence="1">Belongs to the ABC transporter superfamily.</text>
</comment>
<reference evidence="5" key="1">
    <citation type="submission" date="2021-07" db="EMBL/GenBank/DDBJ databases">
        <title>Roseobacter insulae sp. nov., isolated from a tidal flat.</title>
        <authorList>
            <person name="Park S."/>
            <person name="Yoon J.-H."/>
        </authorList>
    </citation>
    <scope>NUCLEOTIDE SEQUENCE</scope>
    <source>
        <strain evidence="5">YSTF-M11</strain>
    </source>
</reference>
<dbReference type="InterPro" id="IPR003439">
    <property type="entry name" value="ABC_transporter-like_ATP-bd"/>
</dbReference>
<dbReference type="InterPro" id="IPR015854">
    <property type="entry name" value="ABC_transpr_LolD-like"/>
</dbReference>
<feature type="domain" description="ABC transporter" evidence="4">
    <location>
        <begin position="5"/>
        <end position="220"/>
    </location>
</feature>
<accession>A0A9X1FWY6</accession>
<organism evidence="5 6">
    <name type="scientific">Roseobacter insulae</name>
    <dbReference type="NCBI Taxonomy" id="2859783"/>
    <lineage>
        <taxon>Bacteria</taxon>
        <taxon>Pseudomonadati</taxon>
        <taxon>Pseudomonadota</taxon>
        <taxon>Alphaproteobacteria</taxon>
        <taxon>Rhodobacterales</taxon>
        <taxon>Roseobacteraceae</taxon>
        <taxon>Roseobacter</taxon>
    </lineage>
</organism>
<dbReference type="GO" id="GO:0016887">
    <property type="term" value="F:ATP hydrolysis activity"/>
    <property type="evidence" value="ECO:0007669"/>
    <property type="project" value="InterPro"/>
</dbReference>
<dbReference type="GO" id="GO:0005524">
    <property type="term" value="F:ATP binding"/>
    <property type="evidence" value="ECO:0007669"/>
    <property type="project" value="UniProtKB-KW"/>
</dbReference>
<gene>
    <name evidence="5" type="ORF">KX928_15705</name>
</gene>
<dbReference type="PROSITE" id="PS50893">
    <property type="entry name" value="ABC_TRANSPORTER_2"/>
    <property type="match status" value="1"/>
</dbReference>
<dbReference type="PROSITE" id="PS00211">
    <property type="entry name" value="ABC_TRANSPORTER_1"/>
    <property type="match status" value="1"/>
</dbReference>
<dbReference type="GO" id="GO:0022857">
    <property type="term" value="F:transmembrane transporter activity"/>
    <property type="evidence" value="ECO:0007669"/>
    <property type="project" value="TreeGrafter"/>
</dbReference>
<dbReference type="PANTHER" id="PTHR24220:SF689">
    <property type="entry name" value="LIPOPROTEIN-RELEASING SYSTEM ATP-BINDING PROTEIN LOLD"/>
    <property type="match status" value="1"/>
</dbReference>
<evidence type="ECO:0000256" key="3">
    <source>
        <dbReference type="ARBA" id="ARBA00022840"/>
    </source>
</evidence>
<evidence type="ECO:0000256" key="2">
    <source>
        <dbReference type="ARBA" id="ARBA00022741"/>
    </source>
</evidence>
<dbReference type="InterPro" id="IPR003593">
    <property type="entry name" value="AAA+_ATPase"/>
</dbReference>
<keyword evidence="2" id="KW-0547">Nucleotide-binding</keyword>
<dbReference type="GO" id="GO:0005886">
    <property type="term" value="C:plasma membrane"/>
    <property type="evidence" value="ECO:0007669"/>
    <property type="project" value="TreeGrafter"/>
</dbReference>
<dbReference type="EMBL" id="JAHXDN010000004">
    <property type="protein sequence ID" value="MBW4709236.1"/>
    <property type="molecule type" value="Genomic_DNA"/>
</dbReference>
<dbReference type="Proteomes" id="UP001138661">
    <property type="component" value="Unassembled WGS sequence"/>
</dbReference>
<evidence type="ECO:0000313" key="6">
    <source>
        <dbReference type="Proteomes" id="UP001138661"/>
    </source>
</evidence>
<proteinExistence type="inferred from homology"/>